<dbReference type="SUPFAM" id="SSF51735">
    <property type="entry name" value="NAD(P)-binding Rossmann-fold domains"/>
    <property type="match status" value="1"/>
</dbReference>
<dbReference type="Gene3D" id="3.40.50.720">
    <property type="entry name" value="NAD(P)-binding Rossmann-like Domain"/>
    <property type="match status" value="1"/>
</dbReference>
<evidence type="ECO:0000313" key="2">
    <source>
        <dbReference type="EMBL" id="PSJ39102.1"/>
    </source>
</evidence>
<dbReference type="EMBL" id="PXYI01000005">
    <property type="protein sequence ID" value="PSJ39102.1"/>
    <property type="molecule type" value="Genomic_DNA"/>
</dbReference>
<gene>
    <name evidence="2" type="ORF">C7I55_15645</name>
</gene>
<protein>
    <recommendedName>
        <fullName evidence="1">NAD-dependent epimerase/dehydratase domain-containing protein</fullName>
    </recommendedName>
</protein>
<dbReference type="RefSeq" id="WP_106513956.1">
    <property type="nucleotide sequence ID" value="NZ_PXYI01000005.1"/>
</dbReference>
<keyword evidence="3" id="KW-1185">Reference proteome</keyword>
<sequence length="316" mass="34056">MDESKVALVVGARGGIGSETARALARHGWRVRALARRAGTDAAFDWIEGDAMEGASIVRAADGAQIIVHAVNPPGYRGWARLVLPMIDNTIAAARASGARILLPGTIYNYGPDAWPVLRPESPQHPATRKGAIRVSLERRLELAAADGVRSAILRAGDFFGADAGNSWFSQALVTPGRPARAIGYPGRRGIGHAWAYLPDVAETFARIAAIEATLPAFARFHLEGHWDPDGTRMVGTIAAALGRPDLRVKPFPWLLLRLAAPFNETMRELIEMRAYWEHPVRLDNTALIQALGAEPRTPLADAVRATLAGLDVRPA</sequence>
<reference evidence="2 3" key="1">
    <citation type="submission" date="2018-03" db="EMBL/GenBank/DDBJ databases">
        <title>The draft genome of Sphingosinicella sp. GL-C-18.</title>
        <authorList>
            <person name="Liu L."/>
            <person name="Li L."/>
            <person name="Liang L."/>
            <person name="Zhang X."/>
            <person name="Wang T."/>
        </authorList>
    </citation>
    <scope>NUCLEOTIDE SEQUENCE [LARGE SCALE GENOMIC DNA]</scope>
    <source>
        <strain evidence="2 3">GL-C-18</strain>
    </source>
</reference>
<evidence type="ECO:0000313" key="3">
    <source>
        <dbReference type="Proteomes" id="UP000241167"/>
    </source>
</evidence>
<dbReference type="Proteomes" id="UP000241167">
    <property type="component" value="Unassembled WGS sequence"/>
</dbReference>
<accession>A0A2P7QMA8</accession>
<feature type="domain" description="NAD-dependent epimerase/dehydratase" evidence="1">
    <location>
        <begin position="7"/>
        <end position="164"/>
    </location>
</feature>
<proteinExistence type="predicted"/>
<dbReference type="AlphaFoldDB" id="A0A2P7QMA8"/>
<dbReference type="InterPro" id="IPR001509">
    <property type="entry name" value="Epimerase_deHydtase"/>
</dbReference>
<organism evidence="2 3">
    <name type="scientific">Allosphingosinicella deserti</name>
    <dbReference type="NCBI Taxonomy" id="2116704"/>
    <lineage>
        <taxon>Bacteria</taxon>
        <taxon>Pseudomonadati</taxon>
        <taxon>Pseudomonadota</taxon>
        <taxon>Alphaproteobacteria</taxon>
        <taxon>Sphingomonadales</taxon>
        <taxon>Sphingomonadaceae</taxon>
        <taxon>Allosphingosinicella</taxon>
    </lineage>
</organism>
<dbReference type="OrthoDB" id="7170465at2"/>
<dbReference type="InterPro" id="IPR036291">
    <property type="entry name" value="NAD(P)-bd_dom_sf"/>
</dbReference>
<comment type="caution">
    <text evidence="2">The sequence shown here is derived from an EMBL/GenBank/DDBJ whole genome shotgun (WGS) entry which is preliminary data.</text>
</comment>
<dbReference type="Pfam" id="PF01370">
    <property type="entry name" value="Epimerase"/>
    <property type="match status" value="1"/>
</dbReference>
<evidence type="ECO:0000259" key="1">
    <source>
        <dbReference type="Pfam" id="PF01370"/>
    </source>
</evidence>
<name>A0A2P7QMA8_9SPHN</name>